<dbReference type="Proteomes" id="UP000886819">
    <property type="component" value="Unassembled WGS sequence"/>
</dbReference>
<evidence type="ECO:0000313" key="4">
    <source>
        <dbReference type="Proteomes" id="UP000886819"/>
    </source>
</evidence>
<dbReference type="InterPro" id="IPR027476">
    <property type="entry name" value="DppA_N"/>
</dbReference>
<keyword evidence="2" id="KW-0479">Metal-binding</keyword>
<comment type="caution">
    <text evidence="3">The sequence shown here is derived from an EMBL/GenBank/DDBJ whole genome shotgun (WGS) entry which is preliminary data.</text>
</comment>
<name>A0A9D0YZG7_9FIRM</name>
<gene>
    <name evidence="3" type="ORF">IAA66_09025</name>
</gene>
<dbReference type="CDD" id="cd08770">
    <property type="entry name" value="DAP_dppA_3"/>
    <property type="match status" value="1"/>
</dbReference>
<proteinExistence type="predicted"/>
<reference evidence="3" key="2">
    <citation type="journal article" date="2021" name="PeerJ">
        <title>Extensive microbial diversity within the chicken gut microbiome revealed by metagenomics and culture.</title>
        <authorList>
            <person name="Gilroy R."/>
            <person name="Ravi A."/>
            <person name="Getino M."/>
            <person name="Pursley I."/>
            <person name="Horton D.L."/>
            <person name="Alikhan N.F."/>
            <person name="Baker D."/>
            <person name="Gharbi K."/>
            <person name="Hall N."/>
            <person name="Watson M."/>
            <person name="Adriaenssens E.M."/>
            <person name="Foster-Nyarko E."/>
            <person name="Jarju S."/>
            <person name="Secka A."/>
            <person name="Antonio M."/>
            <person name="Oren A."/>
            <person name="Chaudhuri R.R."/>
            <person name="La Ragione R."/>
            <person name="Hildebrand F."/>
            <person name="Pallen M.J."/>
        </authorList>
    </citation>
    <scope>NUCLEOTIDE SEQUENCE</scope>
    <source>
        <strain evidence="3">ChiHile30-977</strain>
    </source>
</reference>
<dbReference type="SUPFAM" id="SSF63992">
    <property type="entry name" value="Dipeptide transport protein"/>
    <property type="match status" value="1"/>
</dbReference>
<dbReference type="AlphaFoldDB" id="A0A9D0YZG7"/>
<protein>
    <submittedName>
        <fullName evidence="3">M55 family metallopeptidase</fullName>
    </submittedName>
</protein>
<feature type="binding site" evidence="2">
    <location>
        <position position="61"/>
    </location>
    <ligand>
        <name>Zn(2+)</name>
        <dbReference type="ChEBI" id="CHEBI:29105"/>
        <label>2</label>
    </ligand>
</feature>
<dbReference type="InterPro" id="IPR036177">
    <property type="entry name" value="Peptidase_M55_sf"/>
</dbReference>
<dbReference type="Gene3D" id="3.30.1360.130">
    <property type="entry name" value="Dipeptide transport protein"/>
    <property type="match status" value="1"/>
</dbReference>
<sequence length="266" mass="29906">MKKLFISADMEGTAGVMHWEETERQGKDYDFWRMQMSREVAAACQGAVDAGMEDILVKDAHDSGRNIFPVELPEQARILRGWAKHPLRMMAGLDETFDGVVFTGYHSAAEMPTNPLSHTMNLRNNHVKLNGELCSELMINSLSAAMMGVPVYCVCGDKGLCEWIQSVNPNIRTVPVSEGIGNASISIHPNVAVRRIRETVREAVQQPREACLFPMPKHFHVEINFRQHFDATGAVWYPGCVKTGARTVAYDADDYMDVLKFLYWVL</sequence>
<dbReference type="PIRSF" id="PIRSF015853">
    <property type="entry name" value="Pep_DppA"/>
    <property type="match status" value="1"/>
</dbReference>
<feature type="binding site" evidence="2">
    <location>
        <position position="106"/>
    </location>
    <ligand>
        <name>Zn(2+)</name>
        <dbReference type="ChEBI" id="CHEBI:29105"/>
        <label>2</label>
    </ligand>
</feature>
<dbReference type="GO" id="GO:0046872">
    <property type="term" value="F:metal ion binding"/>
    <property type="evidence" value="ECO:0007669"/>
    <property type="project" value="UniProtKB-KW"/>
</dbReference>
<evidence type="ECO:0000313" key="3">
    <source>
        <dbReference type="EMBL" id="HIQ63705.1"/>
    </source>
</evidence>
<evidence type="ECO:0000256" key="1">
    <source>
        <dbReference type="PIRSR" id="PIRSR015853-1"/>
    </source>
</evidence>
<reference evidence="3" key="1">
    <citation type="submission" date="2020-10" db="EMBL/GenBank/DDBJ databases">
        <authorList>
            <person name="Gilroy R."/>
        </authorList>
    </citation>
    <scope>NUCLEOTIDE SEQUENCE</scope>
    <source>
        <strain evidence="3">ChiHile30-977</strain>
    </source>
</reference>
<organism evidence="3 4">
    <name type="scientific">Candidatus Avichristensenella intestinipullorum</name>
    <dbReference type="NCBI Taxonomy" id="2840693"/>
    <lineage>
        <taxon>Bacteria</taxon>
        <taxon>Bacillati</taxon>
        <taxon>Bacillota</taxon>
        <taxon>Clostridia</taxon>
        <taxon>Candidatus Avichristensenella</taxon>
    </lineage>
</organism>
<dbReference type="InterPro" id="IPR007035">
    <property type="entry name" value="Peptidase_M55"/>
</dbReference>
<evidence type="ECO:0000256" key="2">
    <source>
        <dbReference type="PIRSR" id="PIRSR015853-2"/>
    </source>
</evidence>
<feature type="binding site" evidence="2">
    <location>
        <position position="11"/>
    </location>
    <ligand>
        <name>Zn(2+)</name>
        <dbReference type="ChEBI" id="CHEBI:29105"/>
        <label>1</label>
    </ligand>
</feature>
<dbReference type="EMBL" id="DVFI01000122">
    <property type="protein sequence ID" value="HIQ63705.1"/>
    <property type="molecule type" value="Genomic_DNA"/>
</dbReference>
<dbReference type="Gene3D" id="3.40.50.10780">
    <property type="entry name" value="Dipeptide transport protein"/>
    <property type="match status" value="1"/>
</dbReference>
<accession>A0A9D0YZG7</accession>
<feature type="binding site" evidence="2">
    <location>
        <position position="136"/>
    </location>
    <ligand>
        <name>Zn(2+)</name>
        <dbReference type="ChEBI" id="CHEBI:29105"/>
        <label>2</label>
    </ligand>
</feature>
<feature type="binding site" evidence="2">
    <location>
        <position position="9"/>
    </location>
    <ligand>
        <name>Zn(2+)</name>
        <dbReference type="ChEBI" id="CHEBI:29105"/>
        <label>1</label>
    </ligand>
</feature>
<dbReference type="Pfam" id="PF04951">
    <property type="entry name" value="Peptidase_M55"/>
    <property type="match status" value="1"/>
</dbReference>
<feature type="active site" description="Nucleophile" evidence="1">
    <location>
        <position position="118"/>
    </location>
</feature>
<keyword evidence="2" id="KW-0862">Zinc</keyword>
<feature type="binding site" evidence="2">
    <location>
        <position position="9"/>
    </location>
    <ligand>
        <name>Zn(2+)</name>
        <dbReference type="ChEBI" id="CHEBI:29105"/>
        <label>2</label>
    </ligand>
</feature>